<dbReference type="Pfam" id="PF00366">
    <property type="entry name" value="Ribosomal_S17"/>
    <property type="match status" value="1"/>
</dbReference>
<comment type="similarity">
    <text evidence="1">Belongs to the universal ribosomal protein uS17 family.</text>
</comment>
<dbReference type="RefSeq" id="WP_014887315.1">
    <property type="nucleotide sequence ID" value="NC_018416.1"/>
</dbReference>
<dbReference type="KEGG" id="crh:A353_0188"/>
<proteinExistence type="inferred from homology"/>
<dbReference type="HOGENOM" id="CLU_073626_1_1_6"/>
<dbReference type="InterPro" id="IPR019979">
    <property type="entry name" value="Ribosomal_uS17_CS"/>
</dbReference>
<evidence type="ECO:0000256" key="2">
    <source>
        <dbReference type="ARBA" id="ARBA00022980"/>
    </source>
</evidence>
<dbReference type="GO" id="GO:0006412">
    <property type="term" value="P:translation"/>
    <property type="evidence" value="ECO:0007669"/>
    <property type="project" value="InterPro"/>
</dbReference>
<gene>
    <name evidence="5" type="primary">rpsQ</name>
    <name evidence="5" type="ORF">A353_0188</name>
</gene>
<evidence type="ECO:0000256" key="3">
    <source>
        <dbReference type="ARBA" id="ARBA00023274"/>
    </source>
</evidence>
<dbReference type="GeneID" id="67454712"/>
<dbReference type="GO" id="GO:1990904">
    <property type="term" value="C:ribonucleoprotein complex"/>
    <property type="evidence" value="ECO:0007669"/>
    <property type="project" value="UniProtKB-KW"/>
</dbReference>
<dbReference type="EMBL" id="CP003543">
    <property type="protein sequence ID" value="AFP84015.1"/>
    <property type="molecule type" value="Genomic_DNA"/>
</dbReference>
<dbReference type="Proteomes" id="UP000003934">
    <property type="component" value="Chromosome"/>
</dbReference>
<dbReference type="InterPro" id="IPR000266">
    <property type="entry name" value="Ribosomal_uS17"/>
</dbReference>
<evidence type="ECO:0000313" key="6">
    <source>
        <dbReference type="Proteomes" id="UP000003934"/>
    </source>
</evidence>
<dbReference type="Gene3D" id="2.40.50.140">
    <property type="entry name" value="Nucleic acid-binding proteins"/>
    <property type="match status" value="1"/>
</dbReference>
<evidence type="ECO:0000313" key="5">
    <source>
        <dbReference type="EMBL" id="AFP84015.1"/>
    </source>
</evidence>
<keyword evidence="2 5" id="KW-0689">Ribosomal protein</keyword>
<reference evidence="5 6" key="1">
    <citation type="journal article" date="2012" name="Mol. Biol. Evol.">
        <title>Genome reduction and co-evolution between the primary and secondary bacterial symbionts of psyllids.</title>
        <authorList>
            <person name="Sloan D.B."/>
            <person name="Moran N.A."/>
        </authorList>
    </citation>
    <scope>NUCLEOTIDE SEQUENCE [LARGE SCALE GENOMIC DNA]</scope>
    <source>
        <strain evidence="5 6">HC</strain>
    </source>
</reference>
<sequence length="80" mass="9612">MNNLYGRVIKKNKKKIIVIIKKNFILPVYKKKIFYYSKVSVYDMYNESNLGDLILIKKTRPLSKTTFWILSKIIEKIRLI</sequence>
<evidence type="ECO:0000256" key="1">
    <source>
        <dbReference type="ARBA" id="ARBA00010254"/>
    </source>
</evidence>
<keyword evidence="6" id="KW-1185">Reference proteome</keyword>
<dbReference type="STRING" id="1202538.A353_0188"/>
<accession>J3TW64</accession>
<dbReference type="OrthoDB" id="9811714at2"/>
<dbReference type="SUPFAM" id="SSF50249">
    <property type="entry name" value="Nucleic acid-binding proteins"/>
    <property type="match status" value="1"/>
</dbReference>
<dbReference type="PROSITE" id="PS00056">
    <property type="entry name" value="RIBOSOMAL_S17"/>
    <property type="match status" value="1"/>
</dbReference>
<dbReference type="InterPro" id="IPR012340">
    <property type="entry name" value="NA-bd_OB-fold"/>
</dbReference>
<keyword evidence="3" id="KW-0687">Ribonucleoprotein</keyword>
<evidence type="ECO:0000256" key="4">
    <source>
        <dbReference type="ARBA" id="ARBA00035311"/>
    </source>
</evidence>
<dbReference type="GO" id="GO:0003735">
    <property type="term" value="F:structural constituent of ribosome"/>
    <property type="evidence" value="ECO:0007669"/>
    <property type="project" value="InterPro"/>
</dbReference>
<protein>
    <recommendedName>
        <fullName evidence="4">30S ribosomal protein S17</fullName>
    </recommendedName>
</protein>
<dbReference type="AlphaFoldDB" id="J3TW64"/>
<dbReference type="GO" id="GO:0005840">
    <property type="term" value="C:ribosome"/>
    <property type="evidence" value="ECO:0007669"/>
    <property type="project" value="UniProtKB-KW"/>
</dbReference>
<organism evidence="5 6">
    <name type="scientific">Candidatus Carsonella ruddii HC isolate Thao2000</name>
    <dbReference type="NCBI Taxonomy" id="1202538"/>
    <lineage>
        <taxon>Bacteria</taxon>
        <taxon>Pseudomonadati</taxon>
        <taxon>Pseudomonadota</taxon>
        <taxon>Gammaproteobacteria</taxon>
        <taxon>Oceanospirillales</taxon>
        <taxon>Halomonadaceae</taxon>
        <taxon>Zymobacter group</taxon>
        <taxon>Candidatus Carsonella</taxon>
    </lineage>
</organism>
<dbReference type="PATRIC" id="fig|1202538.3.peg.160"/>
<name>J3TW64_CARRU</name>